<organism evidence="1 2">
    <name type="scientific">Leisingera caerulea</name>
    <name type="common">Phaeobacter caeruleus</name>
    <dbReference type="NCBI Taxonomy" id="506591"/>
    <lineage>
        <taxon>Bacteria</taxon>
        <taxon>Pseudomonadati</taxon>
        <taxon>Pseudomonadota</taxon>
        <taxon>Alphaproteobacteria</taxon>
        <taxon>Rhodobacterales</taxon>
        <taxon>Roseobacteraceae</taxon>
        <taxon>Leisingera</taxon>
    </lineage>
</organism>
<dbReference type="Proteomes" id="UP001058184">
    <property type="component" value="Chromosome"/>
</dbReference>
<name>A0ABY5WSQ0_LEICA</name>
<dbReference type="EMBL" id="CP081078">
    <property type="protein sequence ID" value="UWQ57282.1"/>
    <property type="molecule type" value="Genomic_DNA"/>
</dbReference>
<reference evidence="1" key="1">
    <citation type="submission" date="2021-08" db="EMBL/GenBank/DDBJ databases">
        <authorList>
            <person name="Nwanade C."/>
            <person name="Wang M."/>
            <person name="Masoudi A."/>
            <person name="Yu Z."/>
            <person name="Liu J."/>
        </authorList>
    </citation>
    <scope>NUCLEOTIDE SEQUENCE</scope>
    <source>
        <strain evidence="1">S141</strain>
    </source>
</reference>
<dbReference type="RefSeq" id="WP_260000530.1">
    <property type="nucleotide sequence ID" value="NZ_CP081078.1"/>
</dbReference>
<evidence type="ECO:0000313" key="2">
    <source>
        <dbReference type="Proteomes" id="UP001058184"/>
    </source>
</evidence>
<sequence length="75" mass="8265">MDIKDQTVSDFRLDQVSGVEPSSAADAEAMLKYAELISDPNLTSEQKLKAACALYELLICLWGPVTSGKPWNYNN</sequence>
<protein>
    <submittedName>
        <fullName evidence="1">Uncharacterized protein</fullName>
    </submittedName>
</protein>
<accession>A0ABY5WSQ0</accession>
<keyword evidence="2" id="KW-1185">Reference proteome</keyword>
<evidence type="ECO:0000313" key="1">
    <source>
        <dbReference type="EMBL" id="UWQ57282.1"/>
    </source>
</evidence>
<proteinExistence type="predicted"/>
<gene>
    <name evidence="1" type="ORF">K3722_12180</name>
</gene>